<dbReference type="AlphaFoldDB" id="W0ACQ5"/>
<dbReference type="InterPro" id="IPR020846">
    <property type="entry name" value="MFS_dom"/>
</dbReference>
<evidence type="ECO:0000313" key="7">
    <source>
        <dbReference type="Proteomes" id="UP000018851"/>
    </source>
</evidence>
<feature type="transmembrane region" description="Helical" evidence="4">
    <location>
        <begin position="303"/>
        <end position="326"/>
    </location>
</feature>
<feature type="transmembrane region" description="Helical" evidence="4">
    <location>
        <begin position="247"/>
        <end position="268"/>
    </location>
</feature>
<feature type="domain" description="Major facilitator superfamily (MFS) profile" evidence="5">
    <location>
        <begin position="1"/>
        <end position="393"/>
    </location>
</feature>
<proteinExistence type="predicted"/>
<organism evidence="6 7">
    <name type="scientific">Sphingomonas sanxanigenens DSM 19645 = NX02</name>
    <dbReference type="NCBI Taxonomy" id="1123269"/>
    <lineage>
        <taxon>Bacteria</taxon>
        <taxon>Pseudomonadati</taxon>
        <taxon>Pseudomonadota</taxon>
        <taxon>Alphaproteobacteria</taxon>
        <taxon>Sphingomonadales</taxon>
        <taxon>Sphingomonadaceae</taxon>
        <taxon>Sphingomonas</taxon>
    </lineage>
</organism>
<dbReference type="PANTHER" id="PTHR11360">
    <property type="entry name" value="MONOCARBOXYLATE TRANSPORTER"/>
    <property type="match status" value="1"/>
</dbReference>
<name>W0ACQ5_9SPHN</name>
<evidence type="ECO:0000256" key="1">
    <source>
        <dbReference type="ARBA" id="ARBA00022692"/>
    </source>
</evidence>
<keyword evidence="1 4" id="KW-0812">Transmembrane</keyword>
<dbReference type="KEGG" id="ssan:NX02_15955"/>
<dbReference type="GO" id="GO:0022857">
    <property type="term" value="F:transmembrane transporter activity"/>
    <property type="evidence" value="ECO:0007669"/>
    <property type="project" value="InterPro"/>
</dbReference>
<evidence type="ECO:0000256" key="2">
    <source>
        <dbReference type="ARBA" id="ARBA00022989"/>
    </source>
</evidence>
<reference evidence="6 7" key="1">
    <citation type="submission" date="2013-07" db="EMBL/GenBank/DDBJ databases">
        <title>Completed genome of Sphingomonas sanxanigenens NX02.</title>
        <authorList>
            <person name="Ma T."/>
            <person name="Huang H."/>
            <person name="Wu M."/>
            <person name="Li X."/>
            <person name="Li G."/>
        </authorList>
    </citation>
    <scope>NUCLEOTIDE SEQUENCE [LARGE SCALE GENOMIC DNA]</scope>
    <source>
        <strain evidence="6 7">NX02</strain>
    </source>
</reference>
<protein>
    <recommendedName>
        <fullName evidence="5">Major facilitator superfamily (MFS) profile domain-containing protein</fullName>
    </recommendedName>
</protein>
<dbReference type="InterPro" id="IPR036259">
    <property type="entry name" value="MFS_trans_sf"/>
</dbReference>
<sequence length="406" mass="41367">MTGRGRVLLACTVGNAVSVTPAVHAVFGLFLVPLSDAFGWPRASISVVLGILAAGGALIYPLVGRYVDGHGARRALIIGIVGLALSIAALALTDGSLIRFYATFAAISVFGAIGGTPIFQKVVADWFDRGRGTALGISAGVGNGVGSVILPVLAATLMAAYGWRSAYLGIAALMLLVAVPLLVLLLRDRDGAGDGGAGAVHEGLTLGEATRLPAFWLTLVAIASGAGCTTAIFSHVVPILGDRGFDVATGTAVVSVFALVTSGWQIATGRILDKWPTPRIVVPMYLMAVAGLALLQFGQGVPVLIAGGVLLGIGLGSQFGALPYFIARYFGLRSFGTIIGAMYSAVIAAQGFTPVLLDAAFDAQQTYARALVAAGACLIVGALLLLLLPRFGTRAAPADQLAFHGA</sequence>
<feature type="transmembrane region" description="Helical" evidence="4">
    <location>
        <begin position="75"/>
        <end position="92"/>
    </location>
</feature>
<dbReference type="eggNOG" id="COG2814">
    <property type="taxonomic scope" value="Bacteria"/>
</dbReference>
<dbReference type="HOGENOM" id="CLU_001265_59_9_5"/>
<feature type="transmembrane region" description="Helical" evidence="4">
    <location>
        <begin position="43"/>
        <end position="63"/>
    </location>
</feature>
<feature type="transmembrane region" description="Helical" evidence="4">
    <location>
        <begin position="338"/>
        <end position="361"/>
    </location>
</feature>
<feature type="transmembrane region" description="Helical" evidence="4">
    <location>
        <begin position="214"/>
        <end position="241"/>
    </location>
</feature>
<gene>
    <name evidence="6" type="ORF">NX02_15955</name>
</gene>
<keyword evidence="3 4" id="KW-0472">Membrane</keyword>
<evidence type="ECO:0000259" key="5">
    <source>
        <dbReference type="PROSITE" id="PS50850"/>
    </source>
</evidence>
<dbReference type="InterPro" id="IPR011701">
    <property type="entry name" value="MFS"/>
</dbReference>
<keyword evidence="7" id="KW-1185">Reference proteome</keyword>
<evidence type="ECO:0000256" key="4">
    <source>
        <dbReference type="SAM" id="Phobius"/>
    </source>
</evidence>
<dbReference type="STRING" id="1123269.NX02_15955"/>
<dbReference type="Pfam" id="PF07690">
    <property type="entry name" value="MFS_1"/>
    <property type="match status" value="1"/>
</dbReference>
<dbReference type="Proteomes" id="UP000018851">
    <property type="component" value="Chromosome"/>
</dbReference>
<feature type="transmembrane region" description="Helical" evidence="4">
    <location>
        <begin position="7"/>
        <end position="31"/>
    </location>
</feature>
<dbReference type="PROSITE" id="PS50850">
    <property type="entry name" value="MFS"/>
    <property type="match status" value="1"/>
</dbReference>
<dbReference type="EMBL" id="CP006644">
    <property type="protein sequence ID" value="AHE54871.1"/>
    <property type="molecule type" value="Genomic_DNA"/>
</dbReference>
<keyword evidence="2 4" id="KW-1133">Transmembrane helix</keyword>
<dbReference type="InterPro" id="IPR050327">
    <property type="entry name" value="Proton-linked_MCT"/>
</dbReference>
<dbReference type="PATRIC" id="fig|1123269.5.peg.3120"/>
<feature type="transmembrane region" description="Helical" evidence="4">
    <location>
        <begin position="367"/>
        <end position="388"/>
    </location>
</feature>
<dbReference type="RefSeq" id="WP_025293070.1">
    <property type="nucleotide sequence ID" value="NZ_CP006644.1"/>
</dbReference>
<accession>W0ACQ5</accession>
<evidence type="ECO:0000256" key="3">
    <source>
        <dbReference type="ARBA" id="ARBA00023136"/>
    </source>
</evidence>
<feature type="transmembrane region" description="Helical" evidence="4">
    <location>
        <begin position="98"/>
        <end position="119"/>
    </location>
</feature>
<feature type="transmembrane region" description="Helical" evidence="4">
    <location>
        <begin position="167"/>
        <end position="186"/>
    </location>
</feature>
<evidence type="ECO:0000313" key="6">
    <source>
        <dbReference type="EMBL" id="AHE54871.1"/>
    </source>
</evidence>
<dbReference type="SUPFAM" id="SSF103473">
    <property type="entry name" value="MFS general substrate transporter"/>
    <property type="match status" value="1"/>
</dbReference>
<dbReference type="Gene3D" id="1.20.1250.20">
    <property type="entry name" value="MFS general substrate transporter like domains"/>
    <property type="match status" value="2"/>
</dbReference>
<feature type="transmembrane region" description="Helical" evidence="4">
    <location>
        <begin position="140"/>
        <end position="161"/>
    </location>
</feature>
<feature type="transmembrane region" description="Helical" evidence="4">
    <location>
        <begin position="280"/>
        <end position="297"/>
    </location>
</feature>